<keyword evidence="7" id="KW-0460">Magnesium</keyword>
<comment type="subcellular location">
    <subcellularLocation>
        <location evidence="1">Cell membrane</location>
        <topology evidence="1">Multi-pass membrane protein</topology>
    </subcellularLocation>
</comment>
<evidence type="ECO:0008006" key="11">
    <source>
        <dbReference type="Google" id="ProtNLM"/>
    </source>
</evidence>
<feature type="transmembrane region" description="Helical" evidence="8">
    <location>
        <begin position="182"/>
        <end position="201"/>
    </location>
</feature>
<feature type="transmembrane region" description="Helical" evidence="8">
    <location>
        <begin position="288"/>
        <end position="308"/>
    </location>
</feature>
<evidence type="ECO:0000256" key="8">
    <source>
        <dbReference type="SAM" id="Phobius"/>
    </source>
</evidence>
<dbReference type="Pfam" id="PF00953">
    <property type="entry name" value="Glycos_transf_4"/>
    <property type="match status" value="1"/>
</dbReference>
<feature type="transmembrane region" description="Helical" evidence="8">
    <location>
        <begin position="96"/>
        <end position="113"/>
    </location>
</feature>
<evidence type="ECO:0000256" key="1">
    <source>
        <dbReference type="ARBA" id="ARBA00004651"/>
    </source>
</evidence>
<feature type="transmembrane region" description="Helical" evidence="8">
    <location>
        <begin position="152"/>
        <end position="170"/>
    </location>
</feature>
<accession>A0A1C3ER71</accession>
<dbReference type="GO" id="GO:0016780">
    <property type="term" value="F:phosphotransferase activity, for other substituted phosphate groups"/>
    <property type="evidence" value="ECO:0007669"/>
    <property type="project" value="InterPro"/>
</dbReference>
<dbReference type="Proteomes" id="UP000094936">
    <property type="component" value="Unassembled WGS sequence"/>
</dbReference>
<keyword evidence="5 8" id="KW-1133">Transmembrane helix</keyword>
<keyword evidence="6 8" id="KW-0472">Membrane</keyword>
<evidence type="ECO:0000256" key="7">
    <source>
        <dbReference type="PIRSR" id="PIRSR600715-1"/>
    </source>
</evidence>
<feature type="transmembrane region" description="Helical" evidence="8">
    <location>
        <begin position="125"/>
        <end position="146"/>
    </location>
</feature>
<dbReference type="PANTHER" id="PTHR22926">
    <property type="entry name" value="PHOSPHO-N-ACETYLMURAMOYL-PENTAPEPTIDE-TRANSFERASE"/>
    <property type="match status" value="1"/>
</dbReference>
<evidence type="ECO:0000313" key="9">
    <source>
        <dbReference type="EMBL" id="ODA35755.1"/>
    </source>
</evidence>
<dbReference type="OrthoDB" id="9783652at2"/>
<dbReference type="AlphaFoldDB" id="A0A1C3ER71"/>
<evidence type="ECO:0000256" key="5">
    <source>
        <dbReference type="ARBA" id="ARBA00022989"/>
    </source>
</evidence>
<feature type="transmembrane region" description="Helical" evidence="8">
    <location>
        <begin position="39"/>
        <end position="61"/>
    </location>
</feature>
<feature type="binding site" evidence="7">
    <location>
        <position position="211"/>
    </location>
    <ligand>
        <name>Mg(2+)</name>
        <dbReference type="ChEBI" id="CHEBI:18420"/>
    </ligand>
</feature>
<gene>
    <name evidence="9" type="ORF">A8L45_01570</name>
</gene>
<name>A0A1C3ER71_9GAMM</name>
<evidence type="ECO:0000256" key="2">
    <source>
        <dbReference type="ARBA" id="ARBA00022475"/>
    </source>
</evidence>
<proteinExistence type="predicted"/>
<evidence type="ECO:0000256" key="3">
    <source>
        <dbReference type="ARBA" id="ARBA00022679"/>
    </source>
</evidence>
<feature type="transmembrane region" description="Helical" evidence="8">
    <location>
        <begin position="314"/>
        <end position="333"/>
    </location>
</feature>
<dbReference type="RefSeq" id="WP_068898523.1">
    <property type="nucleotide sequence ID" value="NZ_JBHUIF010000032.1"/>
</dbReference>
<keyword evidence="3" id="KW-0808">Transferase</keyword>
<keyword evidence="10" id="KW-1185">Reference proteome</keyword>
<dbReference type="GO" id="GO:0044038">
    <property type="term" value="P:cell wall macromolecule biosynthetic process"/>
    <property type="evidence" value="ECO:0007669"/>
    <property type="project" value="TreeGrafter"/>
</dbReference>
<dbReference type="GO" id="GO:0009103">
    <property type="term" value="P:lipopolysaccharide biosynthetic process"/>
    <property type="evidence" value="ECO:0007669"/>
    <property type="project" value="TreeGrafter"/>
</dbReference>
<keyword evidence="4 8" id="KW-0812">Transmembrane</keyword>
<comment type="caution">
    <text evidence="9">The sequence shown here is derived from an EMBL/GenBank/DDBJ whole genome shotgun (WGS) entry which is preliminary data.</text>
</comment>
<protein>
    <recommendedName>
        <fullName evidence="11">Undecaprenyl-phosphate alpha-N-acetylglucosaminyl 1-phosphate transferase</fullName>
    </recommendedName>
</protein>
<keyword evidence="2" id="KW-1003">Cell membrane</keyword>
<reference evidence="9 10" key="1">
    <citation type="submission" date="2016-05" db="EMBL/GenBank/DDBJ databases">
        <title>Genomic Taxonomy of the Vibrionaceae.</title>
        <authorList>
            <person name="Gomez-Gil B."/>
            <person name="Enciso-Ibarra J."/>
        </authorList>
    </citation>
    <scope>NUCLEOTIDE SEQUENCE [LARGE SCALE GENOMIC DNA]</scope>
    <source>
        <strain evidence="9 10">CAIM 1920</strain>
    </source>
</reference>
<dbReference type="STRING" id="1080227.A8L45_01570"/>
<dbReference type="GO" id="GO:0046872">
    <property type="term" value="F:metal ion binding"/>
    <property type="evidence" value="ECO:0007669"/>
    <property type="project" value="UniProtKB-KW"/>
</dbReference>
<keyword evidence="7" id="KW-0479">Metal-binding</keyword>
<dbReference type="InterPro" id="IPR018480">
    <property type="entry name" value="PNAcMuramoyl-5peptid_Trfase_CS"/>
</dbReference>
<dbReference type="InterPro" id="IPR000715">
    <property type="entry name" value="Glycosyl_transferase_4"/>
</dbReference>
<feature type="binding site" evidence="7">
    <location>
        <position position="147"/>
    </location>
    <ligand>
        <name>Mg(2+)</name>
        <dbReference type="ChEBI" id="CHEBI:18420"/>
    </ligand>
</feature>
<comment type="cofactor">
    <cofactor evidence="7">
        <name>Mg(2+)</name>
        <dbReference type="ChEBI" id="CHEBI:18420"/>
    </cofactor>
</comment>
<evidence type="ECO:0000256" key="4">
    <source>
        <dbReference type="ARBA" id="ARBA00022692"/>
    </source>
</evidence>
<dbReference type="CDD" id="cd06853">
    <property type="entry name" value="GT_WecA_like"/>
    <property type="match status" value="1"/>
</dbReference>
<feature type="transmembrane region" description="Helical" evidence="8">
    <location>
        <begin position="68"/>
        <end position="84"/>
    </location>
</feature>
<evidence type="ECO:0000313" key="10">
    <source>
        <dbReference type="Proteomes" id="UP000094936"/>
    </source>
</evidence>
<evidence type="ECO:0000256" key="6">
    <source>
        <dbReference type="ARBA" id="ARBA00023136"/>
    </source>
</evidence>
<sequence length="342" mass="37286">MAALFSLFLTFLALTFLPLKRFADEYGLLDVPDGRKDHMYPTPQVGGILVIMSVLITAAVFPNIYEKHLILLLCLAVVSMLGVADDRLDLDYRIRLIGVTGLAIIMMLSGIGLNSLGDLFGTGPVHLGITSIFVTVCAVLGCVNAFNMIDGIDGLLSAVSSVTLLSLAYLFQQQENIEHTQICLIVFMALVPCFLFNIGAFGAVRRIFMGDSGSMFLGFLIVWMLVEGSGNELKAFNATTALWLIAVPLMDMAAVITGRCVNKKLPFSASKDHIHHILLKQGLSNLQVLFFVTLLSSIMAIVGILLDVNNVSDSVSFSLFLILFVLYLAIFRIESVIKNIIN</sequence>
<dbReference type="GO" id="GO:0071555">
    <property type="term" value="P:cell wall organization"/>
    <property type="evidence" value="ECO:0007669"/>
    <property type="project" value="TreeGrafter"/>
</dbReference>
<organism evidence="9 10">
    <name type="scientific">Veronia pacifica</name>
    <dbReference type="NCBI Taxonomy" id="1080227"/>
    <lineage>
        <taxon>Bacteria</taxon>
        <taxon>Pseudomonadati</taxon>
        <taxon>Pseudomonadota</taxon>
        <taxon>Gammaproteobacteria</taxon>
        <taxon>Vibrionales</taxon>
        <taxon>Vibrionaceae</taxon>
        <taxon>Veronia</taxon>
    </lineage>
</organism>
<dbReference type="EMBL" id="LYBM01000002">
    <property type="protein sequence ID" value="ODA35755.1"/>
    <property type="molecule type" value="Genomic_DNA"/>
</dbReference>
<dbReference type="GO" id="GO:0005886">
    <property type="term" value="C:plasma membrane"/>
    <property type="evidence" value="ECO:0007669"/>
    <property type="project" value="UniProtKB-SubCell"/>
</dbReference>
<dbReference type="PANTHER" id="PTHR22926:SF3">
    <property type="entry name" value="UNDECAPRENYL-PHOSPHATE ALPHA-N-ACETYLGLUCOSAMINYL 1-PHOSPHATE TRANSFERASE"/>
    <property type="match status" value="1"/>
</dbReference>
<dbReference type="PROSITE" id="PS01348">
    <property type="entry name" value="MRAY_2"/>
    <property type="match status" value="1"/>
</dbReference>